<name>A0A1I0XKX7_9BACT</name>
<gene>
    <name evidence="7" type="ORF">SAMN04489723_103237</name>
</gene>
<proteinExistence type="predicted"/>
<keyword evidence="1 5" id="KW-0349">Heme</keyword>
<dbReference type="GO" id="GO:0046872">
    <property type="term" value="F:metal ion binding"/>
    <property type="evidence" value="ECO:0007669"/>
    <property type="project" value="UniProtKB-KW"/>
</dbReference>
<evidence type="ECO:0000259" key="6">
    <source>
        <dbReference type="PROSITE" id="PS51007"/>
    </source>
</evidence>
<dbReference type="Pfam" id="PF13517">
    <property type="entry name" value="FG-GAP_3"/>
    <property type="match status" value="1"/>
</dbReference>
<evidence type="ECO:0000313" key="7">
    <source>
        <dbReference type="EMBL" id="SFB01377.1"/>
    </source>
</evidence>
<dbReference type="PANTHER" id="PTHR46580:SF4">
    <property type="entry name" value="ATP_GTP-BINDING PROTEIN"/>
    <property type="match status" value="1"/>
</dbReference>
<dbReference type="SUPFAM" id="SSF46626">
    <property type="entry name" value="Cytochrome c"/>
    <property type="match status" value="1"/>
</dbReference>
<feature type="domain" description="Cytochrome c" evidence="6">
    <location>
        <begin position="8"/>
        <end position="107"/>
    </location>
</feature>
<dbReference type="Gene3D" id="2.130.10.130">
    <property type="entry name" value="Integrin alpha, N-terminal"/>
    <property type="match status" value="1"/>
</dbReference>
<dbReference type="PANTHER" id="PTHR46580">
    <property type="entry name" value="SENSOR KINASE-RELATED"/>
    <property type="match status" value="1"/>
</dbReference>
<protein>
    <submittedName>
        <fullName evidence="7">Repeat domain-containing protein</fullName>
    </submittedName>
</protein>
<keyword evidence="8" id="KW-1185">Reference proteome</keyword>
<accession>A0A1I0XKX7</accession>
<dbReference type="PROSITE" id="PS51007">
    <property type="entry name" value="CYTC"/>
    <property type="match status" value="1"/>
</dbReference>
<dbReference type="EMBL" id="FOKK01000003">
    <property type="protein sequence ID" value="SFB01377.1"/>
    <property type="molecule type" value="Genomic_DNA"/>
</dbReference>
<evidence type="ECO:0000256" key="5">
    <source>
        <dbReference type="PROSITE-ProRule" id="PRU00433"/>
    </source>
</evidence>
<dbReference type="GO" id="GO:0020037">
    <property type="term" value="F:heme binding"/>
    <property type="evidence" value="ECO:0007669"/>
    <property type="project" value="InterPro"/>
</dbReference>
<keyword evidence="3" id="KW-0732">Signal</keyword>
<evidence type="ECO:0000313" key="8">
    <source>
        <dbReference type="Proteomes" id="UP000198790"/>
    </source>
</evidence>
<evidence type="ECO:0000256" key="1">
    <source>
        <dbReference type="ARBA" id="ARBA00022617"/>
    </source>
</evidence>
<dbReference type="InterPro" id="IPR028994">
    <property type="entry name" value="Integrin_alpha_N"/>
</dbReference>
<organism evidence="7 8">
    <name type="scientific">Algoriphagus aquimarinus</name>
    <dbReference type="NCBI Taxonomy" id="237018"/>
    <lineage>
        <taxon>Bacteria</taxon>
        <taxon>Pseudomonadati</taxon>
        <taxon>Bacteroidota</taxon>
        <taxon>Cytophagia</taxon>
        <taxon>Cytophagales</taxon>
        <taxon>Cyclobacteriaceae</taxon>
        <taxon>Algoriphagus</taxon>
    </lineage>
</organism>
<dbReference type="Proteomes" id="UP000198790">
    <property type="component" value="Unassembled WGS sequence"/>
</dbReference>
<dbReference type="InterPro" id="IPR036909">
    <property type="entry name" value="Cyt_c-like_dom_sf"/>
</dbReference>
<keyword evidence="4 5" id="KW-0408">Iron</keyword>
<dbReference type="InterPro" id="IPR009056">
    <property type="entry name" value="Cyt_c-like_dom"/>
</dbReference>
<keyword evidence="2 5" id="KW-0479">Metal-binding</keyword>
<dbReference type="SUPFAM" id="SSF69318">
    <property type="entry name" value="Integrin alpha N-terminal domain"/>
    <property type="match status" value="1"/>
</dbReference>
<dbReference type="STRING" id="237018.SAMN04489723_103237"/>
<sequence>MGFLLCLAAKAQDEALLKGRVLAESYCGACHAYPSPSLLPKAIWKQQVLPLMAAMMGFKAAQDSLGVYENKSAAEIAISKKFGVYPSTSMITTEDFQAIMDFYGAEAPKELAFQQAKESPQPLHNFIAKKLFIEGIQSPKTSLVAINEERSELFIADATSNQIYVKVQSDELYTLPQAATPAINFIKKAVNVYNFISIGSIAPSDLSQGVLYEMDLNYDSWTQVLDQLPRPVFAIWEDIEKDGKPDFLLCNYGHHGGNITIYPDGNLSSKPIQLGGVGARKLEVADLNHDGKLDIVALFCQGNERISVFYNQGNGEFAAEKILLRFSPVMGSSYFELQDLNDDGELDLLVSNGDNWDYSSVPKPYHGYRIYENKGNGNFEEAWFYPQYGAVKVMALDFDEDGDLDLATIAFYDELEYPEQQFILFENTGNMTFKPKYIPEAALGKWMTMDVGDLDADGDMDIVLGSYLHTTLEYTKLVIQGINELPNVLILENGKYQKK</sequence>
<evidence type="ECO:0000256" key="4">
    <source>
        <dbReference type="ARBA" id="ARBA00023004"/>
    </source>
</evidence>
<dbReference type="GO" id="GO:0009055">
    <property type="term" value="F:electron transfer activity"/>
    <property type="evidence" value="ECO:0007669"/>
    <property type="project" value="InterPro"/>
</dbReference>
<dbReference type="InterPro" id="IPR013517">
    <property type="entry name" value="FG-GAP"/>
</dbReference>
<reference evidence="7 8" key="1">
    <citation type="submission" date="2016-10" db="EMBL/GenBank/DDBJ databases">
        <authorList>
            <person name="de Groot N.N."/>
        </authorList>
    </citation>
    <scope>NUCLEOTIDE SEQUENCE [LARGE SCALE GENOMIC DNA]</scope>
    <source>
        <strain evidence="7 8">DSM 23399</strain>
    </source>
</reference>
<evidence type="ECO:0000256" key="2">
    <source>
        <dbReference type="ARBA" id="ARBA00022723"/>
    </source>
</evidence>
<evidence type="ECO:0000256" key="3">
    <source>
        <dbReference type="ARBA" id="ARBA00022729"/>
    </source>
</evidence>
<dbReference type="AlphaFoldDB" id="A0A1I0XKX7"/>